<name>A0A897N586_9EURY</name>
<dbReference type="Proteomes" id="UP000662973">
    <property type="component" value="Chromosome"/>
</dbReference>
<evidence type="ECO:0000313" key="1">
    <source>
        <dbReference type="EMBL" id="QSG09560.1"/>
    </source>
</evidence>
<accession>A0A897N586</accession>
<dbReference type="KEGG" id="hds:HSR122_2179"/>
<organism evidence="1 2">
    <name type="scientific">Halapricum desulfuricans</name>
    <dbReference type="NCBI Taxonomy" id="2841257"/>
    <lineage>
        <taxon>Archaea</taxon>
        <taxon>Methanobacteriati</taxon>
        <taxon>Methanobacteriota</taxon>
        <taxon>Stenosarchaea group</taxon>
        <taxon>Halobacteria</taxon>
        <taxon>Halobacteriales</taxon>
        <taxon>Haloarculaceae</taxon>
        <taxon>Halapricum</taxon>
    </lineage>
</organism>
<evidence type="ECO:0000313" key="2">
    <source>
        <dbReference type="Proteomes" id="UP000662973"/>
    </source>
</evidence>
<reference evidence="1 2" key="1">
    <citation type="submission" date="2020-11" db="EMBL/GenBank/DDBJ databases">
        <title>Carbohydrate-dependent, anaerobic sulfur respiration: A novel catabolism in halophilic archaea.</title>
        <authorList>
            <person name="Sorokin D.Y."/>
            <person name="Messina E."/>
            <person name="Smedile F."/>
            <person name="La Cono V."/>
            <person name="Hallsworth J.E."/>
            <person name="Yakimov M.M."/>
        </authorList>
    </citation>
    <scope>NUCLEOTIDE SEQUENCE [LARGE SCALE GENOMIC DNA]</scope>
    <source>
        <strain evidence="1 2">HSR12-2</strain>
    </source>
</reference>
<protein>
    <submittedName>
        <fullName evidence="1">Uncharacterized protein</fullName>
    </submittedName>
</protein>
<proteinExistence type="predicted"/>
<gene>
    <name evidence="1" type="ORF">HSR122_2179</name>
</gene>
<dbReference type="EMBL" id="CP064788">
    <property type="protein sequence ID" value="QSG09560.1"/>
    <property type="molecule type" value="Genomic_DNA"/>
</dbReference>
<dbReference type="AlphaFoldDB" id="A0A897N586"/>
<sequence>MDGGYSPPDYVLHGGQRAFIATGDSPYDDTSSPTESIRQKAEKLPTRIQDVIDDIALLAYGNYLQATKWENIRNIKGRATGTHQPSDFFFTRPESVNSDVQFGFEIGSVMNVLYQTAKGDPDWTDFLWGVILGFVGGKPGKEDMEAEALESLIDTIQDRSTARYHLSQREQSGVDFLLRQHEQRRDVVRTELEDHSITPTDTLVSKIRGRLQERGHPVTKETVQEFIKAEIEYSRLKLVDDIYQNVIADAESIDEKGFSTSKVEAMEMLKPVWELDSPKSQRVAEKAGYSSSASGLATGVLDRLSQTEGKELWTTYPIVEGDQGGWKMTTYGTVVGELLFESDAFQTETPLHERESPLEWVYEYGLDPNQVDEDRRMLIEKLRQEINPDDS</sequence>
<keyword evidence="2" id="KW-1185">Reference proteome</keyword>